<evidence type="ECO:0000313" key="2">
    <source>
        <dbReference type="EMBL" id="CAH3106984.1"/>
    </source>
</evidence>
<dbReference type="InterPro" id="IPR029063">
    <property type="entry name" value="SAM-dependent_MTases_sf"/>
</dbReference>
<proteinExistence type="predicted"/>
<reference evidence="2 3" key="1">
    <citation type="submission" date="2022-05" db="EMBL/GenBank/DDBJ databases">
        <authorList>
            <consortium name="Genoscope - CEA"/>
            <person name="William W."/>
        </authorList>
    </citation>
    <scope>NUCLEOTIDE SEQUENCE [LARGE SCALE GENOMIC DNA]</scope>
</reference>
<dbReference type="Proteomes" id="UP001159405">
    <property type="component" value="Unassembled WGS sequence"/>
</dbReference>
<organism evidence="2 3">
    <name type="scientific">Porites lobata</name>
    <dbReference type="NCBI Taxonomy" id="104759"/>
    <lineage>
        <taxon>Eukaryota</taxon>
        <taxon>Metazoa</taxon>
        <taxon>Cnidaria</taxon>
        <taxon>Anthozoa</taxon>
        <taxon>Hexacorallia</taxon>
        <taxon>Scleractinia</taxon>
        <taxon>Fungiina</taxon>
        <taxon>Poritidae</taxon>
        <taxon>Porites</taxon>
    </lineage>
</organism>
<evidence type="ECO:0000313" key="3">
    <source>
        <dbReference type="Proteomes" id="UP001159405"/>
    </source>
</evidence>
<accession>A0ABN8NHU2</accession>
<dbReference type="Gene3D" id="3.40.50.150">
    <property type="entry name" value="Vaccinia Virus protein VP39"/>
    <property type="match status" value="1"/>
</dbReference>
<sequence length="273" mass="30447">MKEMQHIAAAGYQQASSSKQKVDGEDFIQADVCPKAGDAILDLGCGTGELSAYLAELVGPEGKVIGVDPDKERIQLAKESHNQIENLSFVDGSAITFPGIGAEDYDIIFSSYALQWMPNKQRVFSNMFSSLKVGGKIAISYQDRLPPFEFNAYMLLNPENAEHICNEMYRCESKTNIKHYCLSAGFQIVKHDHFFVPFAFESIESLLEWHSSTTHGVFDLSLVTEERLQKYLAPYLGKNGKPCLDFRGIKEESPVYKLIAVKQATNAKEENNG</sequence>
<protein>
    <recommendedName>
        <fullName evidence="1">Methyltransferase domain-containing protein</fullName>
    </recommendedName>
</protein>
<evidence type="ECO:0000259" key="1">
    <source>
        <dbReference type="Pfam" id="PF13847"/>
    </source>
</evidence>
<dbReference type="SUPFAM" id="SSF53335">
    <property type="entry name" value="S-adenosyl-L-methionine-dependent methyltransferases"/>
    <property type="match status" value="1"/>
</dbReference>
<gene>
    <name evidence="2" type="ORF">PLOB_00015039</name>
</gene>
<dbReference type="Pfam" id="PF13847">
    <property type="entry name" value="Methyltransf_31"/>
    <property type="match status" value="1"/>
</dbReference>
<dbReference type="CDD" id="cd02440">
    <property type="entry name" value="AdoMet_MTases"/>
    <property type="match status" value="1"/>
</dbReference>
<dbReference type="PANTHER" id="PTHR43861">
    <property type="entry name" value="TRANS-ACONITATE 2-METHYLTRANSFERASE-RELATED"/>
    <property type="match status" value="1"/>
</dbReference>
<comment type="caution">
    <text evidence="2">The sequence shown here is derived from an EMBL/GenBank/DDBJ whole genome shotgun (WGS) entry which is preliminary data.</text>
</comment>
<keyword evidence="3" id="KW-1185">Reference proteome</keyword>
<feature type="domain" description="Methyltransferase" evidence="1">
    <location>
        <begin position="35"/>
        <end position="168"/>
    </location>
</feature>
<dbReference type="InterPro" id="IPR025714">
    <property type="entry name" value="Methyltranfer_dom"/>
</dbReference>
<dbReference type="EMBL" id="CALNXK010000019">
    <property type="protein sequence ID" value="CAH3106984.1"/>
    <property type="molecule type" value="Genomic_DNA"/>
</dbReference>
<name>A0ABN8NHU2_9CNID</name>
<dbReference type="PANTHER" id="PTHR43861:SF1">
    <property type="entry name" value="TRANS-ACONITATE 2-METHYLTRANSFERASE"/>
    <property type="match status" value="1"/>
</dbReference>